<dbReference type="GO" id="GO:0005737">
    <property type="term" value="C:cytoplasm"/>
    <property type="evidence" value="ECO:0007669"/>
    <property type="project" value="TreeGrafter"/>
</dbReference>
<dbReference type="PANTHER" id="PTHR21621">
    <property type="entry name" value="RIBOSOMAL PROTEIN S6 MODIFICATION PROTEIN"/>
    <property type="match status" value="1"/>
</dbReference>
<organism evidence="1 2">
    <name type="scientific">Tangfeifania diversioriginum</name>
    <dbReference type="NCBI Taxonomy" id="1168035"/>
    <lineage>
        <taxon>Bacteria</taxon>
        <taxon>Pseudomonadati</taxon>
        <taxon>Bacteroidota</taxon>
        <taxon>Bacteroidia</taxon>
        <taxon>Marinilabiliales</taxon>
        <taxon>Prolixibacteraceae</taxon>
        <taxon>Tangfeifania</taxon>
    </lineage>
</organism>
<sequence>MEVGLLLNSNNRLCPYSERYKEILDENNIHFKLIDPNSYTLFDELQSCSHLLFHHTQGDTDMLIYESLFYIAQNVFNIKCYPNFETYWSYENKIKEYYLLKSHGFPIIDSQVFWNNNHAYNFLNETEFPIIAKLSKGASSSNVVILNSFGEGKKIIDQVFNDGVKVRGLQNRSNLTSISNVGYFNYGKATLKSILLKLNLIKEKIEYPEWQIQKDSILFQKYLPNNTFDTRITIIGDRAFAFRRFVRENDFRASGSGKIDVNPDKIDIRCIEIAFSVSKKLNFNTMAYDFIYDEEKEPWINEISYCFVDSAVQSCPGHWDEKLNWHKGQCWPQKCQLEDFLELNI</sequence>
<dbReference type="Gene3D" id="3.30.470.20">
    <property type="entry name" value="ATP-grasp fold, B domain"/>
    <property type="match status" value="1"/>
</dbReference>
<reference evidence="1 2" key="1">
    <citation type="submission" date="2016-11" db="EMBL/GenBank/DDBJ databases">
        <authorList>
            <person name="Jaros S."/>
            <person name="Januszkiewicz K."/>
            <person name="Wedrychowicz H."/>
        </authorList>
    </citation>
    <scope>NUCLEOTIDE SEQUENCE [LARGE SCALE GENOMIC DNA]</scope>
    <source>
        <strain evidence="1 2">DSM 27063</strain>
    </source>
</reference>
<dbReference type="GO" id="GO:0009432">
    <property type="term" value="P:SOS response"/>
    <property type="evidence" value="ECO:0007669"/>
    <property type="project" value="TreeGrafter"/>
</dbReference>
<keyword evidence="2" id="KW-1185">Reference proteome</keyword>
<evidence type="ECO:0008006" key="3">
    <source>
        <dbReference type="Google" id="ProtNLM"/>
    </source>
</evidence>
<gene>
    <name evidence="1" type="ORF">SAMN05444280_11192</name>
</gene>
<dbReference type="PANTHER" id="PTHR21621:SF0">
    <property type="entry name" value="BETA-CITRYLGLUTAMATE SYNTHASE B-RELATED"/>
    <property type="match status" value="1"/>
</dbReference>
<dbReference type="GO" id="GO:0018169">
    <property type="term" value="F:ribosomal S6-glutamic acid ligase activity"/>
    <property type="evidence" value="ECO:0007669"/>
    <property type="project" value="TreeGrafter"/>
</dbReference>
<dbReference type="OrthoDB" id="1704979at2"/>
<proteinExistence type="predicted"/>
<dbReference type="EMBL" id="FQZE01000011">
    <property type="protein sequence ID" value="SHJ12548.1"/>
    <property type="molecule type" value="Genomic_DNA"/>
</dbReference>
<protein>
    <recommendedName>
        <fullName evidence="3">RimK-like ATP-grasp domain-containing protein</fullName>
    </recommendedName>
</protein>
<dbReference type="SUPFAM" id="SSF56059">
    <property type="entry name" value="Glutathione synthetase ATP-binding domain-like"/>
    <property type="match status" value="1"/>
</dbReference>
<dbReference type="RefSeq" id="WP_139279520.1">
    <property type="nucleotide sequence ID" value="NZ_FQZE01000011.1"/>
</dbReference>
<dbReference type="AlphaFoldDB" id="A0A1M6GRL7"/>
<evidence type="ECO:0000313" key="2">
    <source>
        <dbReference type="Proteomes" id="UP000184050"/>
    </source>
</evidence>
<name>A0A1M6GRL7_9BACT</name>
<accession>A0A1M6GRL7</accession>
<dbReference type="Proteomes" id="UP000184050">
    <property type="component" value="Unassembled WGS sequence"/>
</dbReference>
<evidence type="ECO:0000313" key="1">
    <source>
        <dbReference type="EMBL" id="SHJ12548.1"/>
    </source>
</evidence>
<dbReference type="STRING" id="1168035.SAMN05444280_11192"/>